<dbReference type="EMBL" id="MN738838">
    <property type="protein sequence ID" value="QHT38945.1"/>
    <property type="molecule type" value="Genomic_DNA"/>
</dbReference>
<dbReference type="AlphaFoldDB" id="A0A6C0FK18"/>
<accession>A0A6C0FK18</accession>
<dbReference type="InterPro" id="IPR029044">
    <property type="entry name" value="Nucleotide-diphossugar_trans"/>
</dbReference>
<reference evidence="1" key="1">
    <citation type="journal article" date="2020" name="Nature">
        <title>Giant virus diversity and host interactions through global metagenomics.</title>
        <authorList>
            <person name="Schulz F."/>
            <person name="Roux S."/>
            <person name="Paez-Espino D."/>
            <person name="Jungbluth S."/>
            <person name="Walsh D.A."/>
            <person name="Denef V.J."/>
            <person name="McMahon K.D."/>
            <person name="Konstantinidis K.T."/>
            <person name="Eloe-Fadrosh E.A."/>
            <person name="Kyrpides N.C."/>
            <person name="Woyke T."/>
        </authorList>
    </citation>
    <scope>NUCLEOTIDE SEQUENCE</scope>
    <source>
        <strain evidence="1">GVMAG-S-ERX556126-94</strain>
    </source>
</reference>
<evidence type="ECO:0000313" key="1">
    <source>
        <dbReference type="EMBL" id="QHT38945.1"/>
    </source>
</evidence>
<name>A0A6C0FK18_9ZZZZ</name>
<proteinExistence type="predicted"/>
<protein>
    <recommendedName>
        <fullName evidence="2">Glycosyltransferase 2-like domain-containing protein</fullName>
    </recommendedName>
</protein>
<evidence type="ECO:0008006" key="2">
    <source>
        <dbReference type="Google" id="ProtNLM"/>
    </source>
</evidence>
<dbReference type="Gene3D" id="3.90.550.10">
    <property type="entry name" value="Spore Coat Polysaccharide Biosynthesis Protein SpsA, Chain A"/>
    <property type="match status" value="1"/>
</dbReference>
<dbReference type="SUPFAM" id="SSF53448">
    <property type="entry name" value="Nucleotide-diphospho-sugar transferases"/>
    <property type="match status" value="1"/>
</dbReference>
<organism evidence="1">
    <name type="scientific">viral metagenome</name>
    <dbReference type="NCBI Taxonomy" id="1070528"/>
    <lineage>
        <taxon>unclassified sequences</taxon>
        <taxon>metagenomes</taxon>
        <taxon>organismal metagenomes</taxon>
    </lineage>
</organism>
<dbReference type="CDD" id="cd00761">
    <property type="entry name" value="Glyco_tranf_GTA_type"/>
    <property type="match status" value="1"/>
</dbReference>
<sequence>MSDKTSIITILHGEKEFIPLIRENYNNFLDKDSLELVIVDDGDKNLISHFSDLENVLYLHLNYEEKEKFTDQIHEEYNQPNKSYLYYEKLRGRLPNGFLRDYGCGMSSHDNIFHMNMDCIYHPKSIQRKLSFLKRVGAECVYCDTSLAYDIYGKGLYRVESPVKIHESTLFHKREFWKRRGFQWSDTINEGKYFHYNNGQDRKMDNYYDTIQVLSVHNINIYKPVKVTLEGVDIKIPEMMNEIKVTEHPFKKLITDIFKDETTILGLESEFLENIELDEKWVTHNIKDKWKQTKLSKMVKQIGESFNVFLYSAKHPAWDLFKNVPFDIIILETPKNYEQMCSIIQSNKTYEYIHVQGLFIRREFLEK</sequence>